<dbReference type="InterPro" id="IPR014985">
    <property type="entry name" value="WbqC"/>
</dbReference>
<sequence>MIVSGHQPNYLPWLGYFHKMKSCDLFVILDDVLHSNRGITGRNKIKGPEGPRLLSVPLARKEALIKDVKIINESRWYRKHWYSLQGCYARAAHWQEYRERFFVVYKDPGDKLAELNLRLINVVREILDISTPMIRSSDIPGITGKKGTKIINICKYLGADTYLSGNGARVYNDEGEFQRSGLRLVYQDFKHPDYPQQWGDFIPNLSAVDLIFNCGRDSKNYLTRQVIYE</sequence>
<dbReference type="EMBL" id="BFAV01000102">
    <property type="protein sequence ID" value="GBF33456.1"/>
    <property type="molecule type" value="Genomic_DNA"/>
</dbReference>
<protein>
    <recommendedName>
        <fullName evidence="3">WbqC-like protein</fullName>
    </recommendedName>
</protein>
<dbReference type="Proteomes" id="UP000239549">
    <property type="component" value="Unassembled WGS sequence"/>
</dbReference>
<comment type="caution">
    <text evidence="1">The sequence shown here is derived from an EMBL/GenBank/DDBJ whole genome shotgun (WGS) entry which is preliminary data.</text>
</comment>
<proteinExistence type="predicted"/>
<evidence type="ECO:0000313" key="1">
    <source>
        <dbReference type="EMBL" id="GBF33456.1"/>
    </source>
</evidence>
<evidence type="ECO:0000313" key="2">
    <source>
        <dbReference type="Proteomes" id="UP000239549"/>
    </source>
</evidence>
<dbReference type="OrthoDB" id="3611744at2"/>
<name>A0A2L2XGV8_9FIRM</name>
<dbReference type="AlphaFoldDB" id="A0A2L2XGV8"/>
<keyword evidence="2" id="KW-1185">Reference proteome</keyword>
<organism evidence="1 2">
    <name type="scientific">Desulfocucumis palustris</name>
    <dbReference type="NCBI Taxonomy" id="1898651"/>
    <lineage>
        <taxon>Bacteria</taxon>
        <taxon>Bacillati</taxon>
        <taxon>Bacillota</taxon>
        <taxon>Clostridia</taxon>
        <taxon>Eubacteriales</taxon>
        <taxon>Desulfocucumaceae</taxon>
        <taxon>Desulfocucumis</taxon>
    </lineage>
</organism>
<gene>
    <name evidence="1" type="ORF">DCCM_2557</name>
</gene>
<dbReference type="RefSeq" id="WP_104371851.1">
    <property type="nucleotide sequence ID" value="NZ_BFAV01000102.1"/>
</dbReference>
<accession>A0A2L2XGV8</accession>
<evidence type="ECO:0008006" key="3">
    <source>
        <dbReference type="Google" id="ProtNLM"/>
    </source>
</evidence>
<dbReference type="Pfam" id="PF08889">
    <property type="entry name" value="WbqC"/>
    <property type="match status" value="1"/>
</dbReference>
<reference evidence="2" key="1">
    <citation type="submission" date="2018-02" db="EMBL/GenBank/DDBJ databases">
        <title>Genome sequence of Desulfocucumis palustris strain NAW-5.</title>
        <authorList>
            <person name="Watanabe M."/>
            <person name="Kojima H."/>
            <person name="Fukui M."/>
        </authorList>
    </citation>
    <scope>NUCLEOTIDE SEQUENCE [LARGE SCALE GENOMIC DNA]</scope>
    <source>
        <strain evidence="2">NAW-5</strain>
    </source>
</reference>